<dbReference type="Proteomes" id="UP001595989">
    <property type="component" value="Unassembled WGS sequence"/>
</dbReference>
<evidence type="ECO:0000256" key="3">
    <source>
        <dbReference type="ARBA" id="ARBA00023125"/>
    </source>
</evidence>
<dbReference type="Pfam" id="PF01420">
    <property type="entry name" value="Methylase_S"/>
    <property type="match status" value="1"/>
</dbReference>
<dbReference type="InterPro" id="IPR000055">
    <property type="entry name" value="Restrct_endonuc_typeI_TRD"/>
</dbReference>
<sequence length="432" mass="49695">MKKINYPTVKIKDYVFFQEGPGLRTYQWTKQGMKVITIGMVTKEGNIDISFTDKHISLDEFNSKYKHFAIEENDIVITTSGVSYGKISKIKKEHLPMMMNTSVIRFHSNSTELDHDYLYAYLRSSHFKNQIDGYALGSAQPNFGPSHINMMDMILPPMSIQKRISSIINSLDKQIEIKQKINETLGEMIMTLYKHWFVDFGPFQDGEFVNLDNHIIPKGWVIKKLSDVVNISTKSVNPSKLNDISLRHYSIPAFDSGMSPSIDLPEEIKSNKYLIEKDTILVSKLNPATPRIWTVFHKEEDNSLQVSSTEFIHYIPKDKKYFSWLNGYLRSFDFQSEFISYATGSTNSRQRVKPNVTKEFEIILPPEDVLEKFNKVVSTFYKLSGKNINTLSSLTATRDYLIPRLISGEIDIPEVVEKVREVISNEQPEPSV</sequence>
<keyword evidence="6" id="KW-1185">Reference proteome</keyword>
<dbReference type="Gene3D" id="3.90.220.20">
    <property type="entry name" value="DNA methylase specificity domains"/>
    <property type="match status" value="2"/>
</dbReference>
<proteinExistence type="inferred from homology"/>
<keyword evidence="5" id="KW-0255">Endonuclease</keyword>
<dbReference type="PANTHER" id="PTHR30408">
    <property type="entry name" value="TYPE-1 RESTRICTION ENZYME ECOKI SPECIFICITY PROTEIN"/>
    <property type="match status" value="1"/>
</dbReference>
<evidence type="ECO:0000256" key="1">
    <source>
        <dbReference type="ARBA" id="ARBA00010923"/>
    </source>
</evidence>
<accession>A0ABV9DK78</accession>
<keyword evidence="2" id="KW-0680">Restriction system</keyword>
<evidence type="ECO:0000313" key="5">
    <source>
        <dbReference type="EMBL" id="MFC4558390.1"/>
    </source>
</evidence>
<name>A0ABV9DK78_9BACI</name>
<reference evidence="6" key="1">
    <citation type="journal article" date="2019" name="Int. J. Syst. Evol. Microbiol.">
        <title>The Global Catalogue of Microorganisms (GCM) 10K type strain sequencing project: providing services to taxonomists for standard genome sequencing and annotation.</title>
        <authorList>
            <consortium name="The Broad Institute Genomics Platform"/>
            <consortium name="The Broad Institute Genome Sequencing Center for Infectious Disease"/>
            <person name="Wu L."/>
            <person name="Ma J."/>
        </authorList>
    </citation>
    <scope>NUCLEOTIDE SEQUENCE [LARGE SCALE GENOMIC DNA]</scope>
    <source>
        <strain evidence="6">CGMCC 4.7426</strain>
    </source>
</reference>
<feature type="domain" description="Type I restriction modification DNA specificity" evidence="4">
    <location>
        <begin position="9"/>
        <end position="185"/>
    </location>
</feature>
<evidence type="ECO:0000259" key="4">
    <source>
        <dbReference type="Pfam" id="PF01420"/>
    </source>
</evidence>
<keyword evidence="3" id="KW-0238">DNA-binding</keyword>
<dbReference type="RefSeq" id="WP_390295058.1">
    <property type="nucleotide sequence ID" value="NZ_JBHSFU010000004.1"/>
</dbReference>
<keyword evidence="5" id="KW-0378">Hydrolase</keyword>
<dbReference type="SUPFAM" id="SSF116734">
    <property type="entry name" value="DNA methylase specificity domain"/>
    <property type="match status" value="2"/>
</dbReference>
<dbReference type="InterPro" id="IPR044946">
    <property type="entry name" value="Restrct_endonuc_typeI_TRD_sf"/>
</dbReference>
<evidence type="ECO:0000313" key="6">
    <source>
        <dbReference type="Proteomes" id="UP001595989"/>
    </source>
</evidence>
<organism evidence="5 6">
    <name type="scientific">Virgibacillus kekensis</name>
    <dbReference type="NCBI Taxonomy" id="202261"/>
    <lineage>
        <taxon>Bacteria</taxon>
        <taxon>Bacillati</taxon>
        <taxon>Bacillota</taxon>
        <taxon>Bacilli</taxon>
        <taxon>Bacillales</taxon>
        <taxon>Bacillaceae</taxon>
        <taxon>Virgibacillus</taxon>
    </lineage>
</organism>
<comment type="similarity">
    <text evidence="1">Belongs to the type-I restriction system S methylase family.</text>
</comment>
<comment type="caution">
    <text evidence="5">The sequence shown here is derived from an EMBL/GenBank/DDBJ whole genome shotgun (WGS) entry which is preliminary data.</text>
</comment>
<dbReference type="GO" id="GO:0004519">
    <property type="term" value="F:endonuclease activity"/>
    <property type="evidence" value="ECO:0007669"/>
    <property type="project" value="UniProtKB-KW"/>
</dbReference>
<gene>
    <name evidence="5" type="ORF">ACFO3D_09215</name>
</gene>
<evidence type="ECO:0000256" key="2">
    <source>
        <dbReference type="ARBA" id="ARBA00022747"/>
    </source>
</evidence>
<dbReference type="InterPro" id="IPR052021">
    <property type="entry name" value="Type-I_RS_S_subunit"/>
</dbReference>
<protein>
    <submittedName>
        <fullName evidence="5">Restriction endonuclease subunit S</fullName>
    </submittedName>
</protein>
<keyword evidence="5" id="KW-0540">Nuclease</keyword>
<dbReference type="EMBL" id="JBHSFU010000004">
    <property type="protein sequence ID" value="MFC4558390.1"/>
    <property type="molecule type" value="Genomic_DNA"/>
</dbReference>
<dbReference type="PANTHER" id="PTHR30408:SF13">
    <property type="entry name" value="TYPE I RESTRICTION ENZYME HINDI SPECIFICITY SUBUNIT"/>
    <property type="match status" value="1"/>
</dbReference>